<dbReference type="EMBL" id="JAWQEG010007963">
    <property type="protein sequence ID" value="KAK3851294.1"/>
    <property type="molecule type" value="Genomic_DNA"/>
</dbReference>
<proteinExistence type="predicted"/>
<organism evidence="1 2">
    <name type="scientific">Petrolisthes cinctipes</name>
    <name type="common">Flat porcelain crab</name>
    <dbReference type="NCBI Taxonomy" id="88211"/>
    <lineage>
        <taxon>Eukaryota</taxon>
        <taxon>Metazoa</taxon>
        <taxon>Ecdysozoa</taxon>
        <taxon>Arthropoda</taxon>
        <taxon>Crustacea</taxon>
        <taxon>Multicrustacea</taxon>
        <taxon>Malacostraca</taxon>
        <taxon>Eumalacostraca</taxon>
        <taxon>Eucarida</taxon>
        <taxon>Decapoda</taxon>
        <taxon>Pleocyemata</taxon>
        <taxon>Anomura</taxon>
        <taxon>Galatheoidea</taxon>
        <taxon>Porcellanidae</taxon>
        <taxon>Petrolisthes</taxon>
    </lineage>
</organism>
<dbReference type="AlphaFoldDB" id="A0AAE1EGC1"/>
<comment type="caution">
    <text evidence="1">The sequence shown here is derived from an EMBL/GenBank/DDBJ whole genome shotgun (WGS) entry which is preliminary data.</text>
</comment>
<evidence type="ECO:0000313" key="2">
    <source>
        <dbReference type="Proteomes" id="UP001286313"/>
    </source>
</evidence>
<keyword evidence="2" id="KW-1185">Reference proteome</keyword>
<name>A0AAE1EGC1_PETCI</name>
<feature type="non-terminal residue" evidence="1">
    <location>
        <position position="1"/>
    </location>
</feature>
<dbReference type="Proteomes" id="UP001286313">
    <property type="component" value="Unassembled WGS sequence"/>
</dbReference>
<gene>
    <name evidence="1" type="ORF">Pcinc_042048</name>
</gene>
<accession>A0AAE1EGC1</accession>
<evidence type="ECO:0000313" key="1">
    <source>
        <dbReference type="EMBL" id="KAK3851294.1"/>
    </source>
</evidence>
<sequence length="68" mass="7504">LSSPGLLFLRAAHPCNSSSFTPRVWPPVSLLYPPNLTPAMRPGPPRLLIGGWENSLICDWLRFTCGDL</sequence>
<reference evidence="1" key="1">
    <citation type="submission" date="2023-10" db="EMBL/GenBank/DDBJ databases">
        <title>Genome assemblies of two species of porcelain crab, Petrolisthes cinctipes and Petrolisthes manimaculis (Anomura: Porcellanidae).</title>
        <authorList>
            <person name="Angst P."/>
        </authorList>
    </citation>
    <scope>NUCLEOTIDE SEQUENCE</scope>
    <source>
        <strain evidence="1">PB745_01</strain>
        <tissue evidence="1">Gill</tissue>
    </source>
</reference>
<protein>
    <submittedName>
        <fullName evidence="1">Uncharacterized protein</fullName>
    </submittedName>
</protein>